<evidence type="ECO:0000256" key="7">
    <source>
        <dbReference type="ARBA" id="ARBA00022824"/>
    </source>
</evidence>
<accession>A0AAD3D6G0</accession>
<dbReference type="AlphaFoldDB" id="A0AAD3D6G0"/>
<keyword evidence="9 12" id="KW-0472">Membrane</keyword>
<gene>
    <name evidence="14" type="ORF">CTEN210_13846</name>
</gene>
<dbReference type="PANTHER" id="PTHR22760">
    <property type="entry name" value="GLYCOSYLTRANSFERASE"/>
    <property type="match status" value="1"/>
</dbReference>
<dbReference type="EC" id="2.4.1.-" evidence="12"/>
<comment type="function">
    <text evidence="10">Mannosyltransferase that operates in the biosynthetic pathway of dolichol-linked oligosaccharides, the glycan precursors employed in protein asparagine (N)-glycosylation. The assembly of dolichol-linked oligosaccharides begins on the cytosolic side of the endoplasmic reticulum membrane and finishes in its lumen. The sequential addition of sugars to dolichol pyrophosphate produces dolichol-linked oligosaccharides containing fourteen sugars, including two GlcNAcs, nine mannoses and three glucoses. Once assembled, the oligosaccharide is transferred from the lipid to nascent proteins by oligosaccharyltransferases. In the lumen of the endoplasmic reticulum, adds the eighth mannose residue in an alpha-1,6 linkage onto Man(7)GlcNAc(2)-PP-dolichol to produce Man(8)GlcNAc(2)-PP-dolichol.</text>
</comment>
<keyword evidence="15" id="KW-1185">Reference proteome</keyword>
<dbReference type="PANTHER" id="PTHR22760:SF1">
    <property type="entry name" value="DOL-P-MAN:MAN(7)GLCNAC(2)-PP-DOL ALPHA-1,6-MANNOSYLTRANSFERASE"/>
    <property type="match status" value="1"/>
</dbReference>
<keyword evidence="5" id="KW-0808">Transferase</keyword>
<feature type="transmembrane region" description="Helical" evidence="12">
    <location>
        <begin position="315"/>
        <end position="332"/>
    </location>
</feature>
<evidence type="ECO:0000313" key="15">
    <source>
        <dbReference type="Proteomes" id="UP001054902"/>
    </source>
</evidence>
<evidence type="ECO:0000256" key="2">
    <source>
        <dbReference type="ARBA" id="ARBA00004922"/>
    </source>
</evidence>
<feature type="transmembrane region" description="Helical" evidence="12">
    <location>
        <begin position="186"/>
        <end position="213"/>
    </location>
</feature>
<comment type="caution">
    <text evidence="14">The sequence shown here is derived from an EMBL/GenBank/DDBJ whole genome shotgun (WGS) entry which is preliminary data.</text>
</comment>
<keyword evidence="7 12" id="KW-0256">Endoplasmic reticulum</keyword>
<feature type="transmembrane region" description="Helical" evidence="12">
    <location>
        <begin position="338"/>
        <end position="362"/>
    </location>
</feature>
<evidence type="ECO:0000256" key="10">
    <source>
        <dbReference type="ARBA" id="ARBA00044721"/>
    </source>
</evidence>
<comment type="catalytic activity">
    <reaction evidence="11">
        <text>an alpha-D-Man-(1-&gt;2)-alpha-D-Man-(1-&gt;2)-alpha-D-Man-(1-&gt;3)-[alpha-D-Man-(1-&gt;2)-alpha-D-Man-(1-&gt;3)-alpha-D-Man-(1-&gt;6)]-beta-D-Man-(1-&gt;4)-beta-D-GlcNAc-(1-&gt;4)-alpha-D-GlcNAc-diphospho-di-trans,poly-cis-dolichol + a di-trans,poly-cis-dolichyl beta-D-mannosyl phosphate = an alpha-D-Man-(1-&gt;2)-alpha-D-Man-(1-&gt;2)-alpha-D-Man-(1-&gt;3)-[alpha-D-Man-(1-&gt;2)-alpha-D-Man-(1-&gt;3)-[alpha-D-Man-(1-&gt;6)]-alpha-D-Man-(1-&gt;6)]-beta-D-Man-(1-&gt;4)-beta-D-GlcNAc-(1-&gt;4)-alpha-D-GlcNAc-diphospho-di-trans,poly-cis-dolichol + a di-trans,poly-cis-dolichyl phosphate + H(+)</text>
        <dbReference type="Rhea" id="RHEA:29535"/>
        <dbReference type="Rhea" id="RHEA-COMP:19498"/>
        <dbReference type="Rhea" id="RHEA-COMP:19501"/>
        <dbReference type="Rhea" id="RHEA-COMP:19518"/>
        <dbReference type="Rhea" id="RHEA-COMP:19519"/>
        <dbReference type="ChEBI" id="CHEBI:15378"/>
        <dbReference type="ChEBI" id="CHEBI:57683"/>
        <dbReference type="ChEBI" id="CHEBI:58211"/>
        <dbReference type="ChEBI" id="CHEBI:132517"/>
        <dbReference type="ChEBI" id="CHEBI:132519"/>
        <dbReference type="EC" id="2.4.1.260"/>
    </reaction>
    <physiologicalReaction direction="left-to-right" evidence="11">
        <dbReference type="Rhea" id="RHEA:29536"/>
    </physiologicalReaction>
</comment>
<comment type="subcellular location">
    <subcellularLocation>
        <location evidence="1 12">Endoplasmic reticulum membrane</location>
        <topology evidence="1 12">Multi-pass membrane protein</topology>
    </subcellularLocation>
</comment>
<feature type="transmembrane region" description="Helical" evidence="12">
    <location>
        <begin position="74"/>
        <end position="91"/>
    </location>
</feature>
<evidence type="ECO:0000256" key="4">
    <source>
        <dbReference type="ARBA" id="ARBA00022676"/>
    </source>
</evidence>
<protein>
    <recommendedName>
        <fullName evidence="12">Mannosyltransferase</fullName>
        <ecNumber evidence="12">2.4.1.-</ecNumber>
    </recommendedName>
</protein>
<evidence type="ECO:0000256" key="1">
    <source>
        <dbReference type="ARBA" id="ARBA00004477"/>
    </source>
</evidence>
<evidence type="ECO:0000256" key="13">
    <source>
        <dbReference type="SAM" id="SignalP"/>
    </source>
</evidence>
<feature type="signal peptide" evidence="13">
    <location>
        <begin position="1"/>
        <end position="24"/>
    </location>
</feature>
<proteinExistence type="inferred from homology"/>
<dbReference type="GO" id="GO:0006487">
    <property type="term" value="P:protein N-linked glycosylation"/>
    <property type="evidence" value="ECO:0007669"/>
    <property type="project" value="TreeGrafter"/>
</dbReference>
<dbReference type="GO" id="GO:0005789">
    <property type="term" value="C:endoplasmic reticulum membrane"/>
    <property type="evidence" value="ECO:0007669"/>
    <property type="project" value="UniProtKB-SubCell"/>
</dbReference>
<feature type="transmembrane region" description="Helical" evidence="12">
    <location>
        <begin position="273"/>
        <end position="294"/>
    </location>
</feature>
<evidence type="ECO:0000256" key="3">
    <source>
        <dbReference type="ARBA" id="ARBA00007063"/>
    </source>
</evidence>
<feature type="transmembrane region" description="Helical" evidence="12">
    <location>
        <begin position="383"/>
        <end position="407"/>
    </location>
</feature>
<evidence type="ECO:0000256" key="11">
    <source>
        <dbReference type="ARBA" id="ARBA00048899"/>
    </source>
</evidence>
<dbReference type="EMBL" id="BLLK01000058">
    <property type="protein sequence ID" value="GFH57370.1"/>
    <property type="molecule type" value="Genomic_DNA"/>
</dbReference>
<dbReference type="GO" id="GO:0052917">
    <property type="term" value="F:dol-P-Man:Man(7)GlcNAc(2)-PP-Dol alpha-1,6-mannosyltransferase activity"/>
    <property type="evidence" value="ECO:0007669"/>
    <property type="project" value="UniProtKB-EC"/>
</dbReference>
<keyword evidence="6 12" id="KW-0812">Transmembrane</keyword>
<dbReference type="InterPro" id="IPR005599">
    <property type="entry name" value="GPI_mannosylTrfase"/>
</dbReference>
<feature type="chain" id="PRO_5042091619" description="Mannosyltransferase" evidence="13">
    <location>
        <begin position="25"/>
        <end position="531"/>
    </location>
</feature>
<evidence type="ECO:0000256" key="6">
    <source>
        <dbReference type="ARBA" id="ARBA00022692"/>
    </source>
</evidence>
<feature type="transmembrane region" description="Helical" evidence="12">
    <location>
        <begin position="138"/>
        <end position="157"/>
    </location>
</feature>
<evidence type="ECO:0000313" key="14">
    <source>
        <dbReference type="EMBL" id="GFH57370.1"/>
    </source>
</evidence>
<dbReference type="Proteomes" id="UP001054902">
    <property type="component" value="Unassembled WGS sequence"/>
</dbReference>
<evidence type="ECO:0000256" key="12">
    <source>
        <dbReference type="RuleBase" id="RU363075"/>
    </source>
</evidence>
<dbReference type="Pfam" id="PF03901">
    <property type="entry name" value="Glyco_transf_22"/>
    <property type="match status" value="1"/>
</dbReference>
<evidence type="ECO:0000256" key="9">
    <source>
        <dbReference type="ARBA" id="ARBA00023136"/>
    </source>
</evidence>
<sequence>MIKYLSLCALFGVCIFSLLQCPHSKVEESFNLQATHDLYYHGLGPAIKAYMSGDKSGLDVYDHLRFPGVVPRTFLGPLVISIVLNIITYPIKTILDIELDPLTIQTLARGVLLSFNIHAFYRLSVAANFRFGISKGFLVGRYFLFITACQFHLPFYSSRMLPNSFALVLVTHSYADWFESKITRSVVFLTAAAVVFRCDVIILLATVGITLLLRKEVPFFKAIKIGIVTVIASLMLTVPIDSLLWQRFLWPEGEVLLFNTVENRSSEYGTSPWHWYFVKALPKGLLLPLLLIPLSFTRLPQILCGFRVQFLDLDGISYIIPVLAFVGLYSILPHKEIRFIFVTFPMFNVFAAKTIASCHKCVQFSHNQKTSDERVNSKKHSTLLASILYLGCLAIVCISFLASFAFIQLSKMNYPGGEAIISLKKLLKEKKALEKEVNIYIDVASTMTGVSLFGQSSILRDCPLCKFQKGGYEKNNQLKGTSRITFDYVLSEDKDMNAYKVIETVPGFPSFDFRNKRIATSDAIHILQRKI</sequence>
<comment type="pathway">
    <text evidence="2">Protein modification; protein glycosylation.</text>
</comment>
<keyword evidence="8 12" id="KW-1133">Transmembrane helix</keyword>
<evidence type="ECO:0000256" key="8">
    <source>
        <dbReference type="ARBA" id="ARBA00022989"/>
    </source>
</evidence>
<name>A0AAD3D6G0_9STRA</name>
<organism evidence="14 15">
    <name type="scientific">Chaetoceros tenuissimus</name>
    <dbReference type="NCBI Taxonomy" id="426638"/>
    <lineage>
        <taxon>Eukaryota</taxon>
        <taxon>Sar</taxon>
        <taxon>Stramenopiles</taxon>
        <taxon>Ochrophyta</taxon>
        <taxon>Bacillariophyta</taxon>
        <taxon>Coscinodiscophyceae</taxon>
        <taxon>Chaetocerotophycidae</taxon>
        <taxon>Chaetocerotales</taxon>
        <taxon>Chaetocerotaceae</taxon>
        <taxon>Chaetoceros</taxon>
    </lineage>
</organism>
<keyword evidence="13" id="KW-0732">Signal</keyword>
<comment type="similarity">
    <text evidence="3 12">Belongs to the glycosyltransferase 22 family.</text>
</comment>
<reference evidence="14 15" key="1">
    <citation type="journal article" date="2021" name="Sci. Rep.">
        <title>The genome of the diatom Chaetoceros tenuissimus carries an ancient integrated fragment of an extant virus.</title>
        <authorList>
            <person name="Hongo Y."/>
            <person name="Kimura K."/>
            <person name="Takaki Y."/>
            <person name="Yoshida Y."/>
            <person name="Baba S."/>
            <person name="Kobayashi G."/>
            <person name="Nagasaki K."/>
            <person name="Hano T."/>
            <person name="Tomaru Y."/>
        </authorList>
    </citation>
    <scope>NUCLEOTIDE SEQUENCE [LARGE SCALE GENOMIC DNA]</scope>
    <source>
        <strain evidence="14 15">NIES-3715</strain>
    </source>
</reference>
<keyword evidence="4 12" id="KW-0328">Glycosyltransferase</keyword>
<evidence type="ECO:0000256" key="5">
    <source>
        <dbReference type="ARBA" id="ARBA00022679"/>
    </source>
</evidence>
<feature type="transmembrane region" description="Helical" evidence="12">
    <location>
        <begin position="225"/>
        <end position="245"/>
    </location>
</feature>